<dbReference type="AlphaFoldDB" id="A0A1H5QYM3"/>
<reference evidence="2" key="1">
    <citation type="submission" date="2016-10" db="EMBL/GenBank/DDBJ databases">
        <authorList>
            <person name="Varghese N."/>
            <person name="Submissions S."/>
        </authorList>
    </citation>
    <scope>NUCLEOTIDE SEQUENCE [LARGE SCALE GENOMIC DNA]</scope>
    <source>
        <strain evidence="2">DSM 44654</strain>
    </source>
</reference>
<name>A0A1H5QYM3_9PSEU</name>
<proteinExistence type="predicted"/>
<dbReference type="EMBL" id="FNUJ01000005">
    <property type="protein sequence ID" value="SEF30287.1"/>
    <property type="molecule type" value="Genomic_DNA"/>
</dbReference>
<keyword evidence="2" id="KW-1185">Reference proteome</keyword>
<sequence length="31" mass="3556">MIWICLVSVLAVVFLVRASRVVRRVRRSDVG</sequence>
<evidence type="ECO:0000313" key="2">
    <source>
        <dbReference type="Proteomes" id="UP000198878"/>
    </source>
</evidence>
<protein>
    <submittedName>
        <fullName evidence="1">Uncharacterized protein</fullName>
    </submittedName>
</protein>
<evidence type="ECO:0000313" key="1">
    <source>
        <dbReference type="EMBL" id="SEF30287.1"/>
    </source>
</evidence>
<accession>A0A1H5QYM3</accession>
<gene>
    <name evidence="1" type="ORF">SAMN05421837_105144</name>
</gene>
<organism evidence="1 2">
    <name type="scientific">Amycolatopsis pretoriensis</name>
    <dbReference type="NCBI Taxonomy" id="218821"/>
    <lineage>
        <taxon>Bacteria</taxon>
        <taxon>Bacillati</taxon>
        <taxon>Actinomycetota</taxon>
        <taxon>Actinomycetes</taxon>
        <taxon>Pseudonocardiales</taxon>
        <taxon>Pseudonocardiaceae</taxon>
        <taxon>Amycolatopsis</taxon>
    </lineage>
</organism>
<dbReference type="Proteomes" id="UP000198878">
    <property type="component" value="Unassembled WGS sequence"/>
</dbReference>